<dbReference type="SUPFAM" id="SSF52172">
    <property type="entry name" value="CheY-like"/>
    <property type="match status" value="1"/>
</dbReference>
<dbReference type="InterPro" id="IPR001789">
    <property type="entry name" value="Sig_transdc_resp-reg_receiver"/>
</dbReference>
<dbReference type="RefSeq" id="WP_097655276.1">
    <property type="nucleotide sequence ID" value="NZ_LYXE01000188.1"/>
</dbReference>
<evidence type="ECO:0000313" key="5">
    <source>
        <dbReference type="EMBL" id="PDV96557.1"/>
    </source>
</evidence>
<evidence type="ECO:0000256" key="1">
    <source>
        <dbReference type="ARBA" id="ARBA00022553"/>
    </source>
</evidence>
<dbReference type="PANTHER" id="PTHR44591">
    <property type="entry name" value="STRESS RESPONSE REGULATOR PROTEIN 1"/>
    <property type="match status" value="1"/>
</dbReference>
<dbReference type="AlphaFoldDB" id="A0A2H3L095"/>
<comment type="caution">
    <text evidence="5">The sequence shown here is derived from an EMBL/GenBank/DDBJ whole genome shotgun (WGS) entry which is preliminary data.</text>
</comment>
<feature type="modified residue" description="4-aspartylphosphate" evidence="3">
    <location>
        <position position="52"/>
    </location>
</feature>
<dbReference type="EMBL" id="LYXE01000188">
    <property type="protein sequence ID" value="PDV96557.1"/>
    <property type="molecule type" value="Genomic_DNA"/>
</dbReference>
<evidence type="ECO:0000259" key="4">
    <source>
        <dbReference type="PROSITE" id="PS50110"/>
    </source>
</evidence>
<name>A0A2H3L095_9CHLR</name>
<sequence length="138" mass="14958">MSTILIVDDYAPNHRLMSFVLEHHGYAVVSAHDGIHALECLATVPIDLMVTDLTMPRLDGLALVERIRSDPRYARMPIVVVTASSKETDEIKAAGIGVNAFLTKPVDSEDLAQTVAQLLTQEVSRSDSPFLKTGQSAA</sequence>
<protein>
    <submittedName>
        <fullName evidence="5">Response regulator receiver protein</fullName>
    </submittedName>
</protein>
<reference evidence="5 6" key="1">
    <citation type="submission" date="2016-05" db="EMBL/GenBank/DDBJ databases">
        <authorList>
            <person name="Lavstsen T."/>
            <person name="Jespersen J.S."/>
        </authorList>
    </citation>
    <scope>NUCLEOTIDE SEQUENCE [LARGE SCALE GENOMIC DNA]</scope>
    <source>
        <strain evidence="5 6">B7-9</strain>
    </source>
</reference>
<evidence type="ECO:0000313" key="6">
    <source>
        <dbReference type="Proteomes" id="UP000220922"/>
    </source>
</evidence>
<proteinExistence type="predicted"/>
<dbReference type="OrthoDB" id="9802491at2"/>
<keyword evidence="1 3" id="KW-0597">Phosphoprotein</keyword>
<dbReference type="PANTHER" id="PTHR44591:SF14">
    <property type="entry name" value="PROTEIN PILG"/>
    <property type="match status" value="1"/>
</dbReference>
<feature type="domain" description="Response regulatory" evidence="4">
    <location>
        <begin position="3"/>
        <end position="119"/>
    </location>
</feature>
<dbReference type="GO" id="GO:0000160">
    <property type="term" value="P:phosphorelay signal transduction system"/>
    <property type="evidence" value="ECO:0007669"/>
    <property type="project" value="UniProtKB-KW"/>
</dbReference>
<organism evidence="5 6">
    <name type="scientific">Candidatus Chloroploca asiatica</name>
    <dbReference type="NCBI Taxonomy" id="1506545"/>
    <lineage>
        <taxon>Bacteria</taxon>
        <taxon>Bacillati</taxon>
        <taxon>Chloroflexota</taxon>
        <taxon>Chloroflexia</taxon>
        <taxon>Chloroflexales</taxon>
        <taxon>Chloroflexineae</taxon>
        <taxon>Oscillochloridaceae</taxon>
        <taxon>Candidatus Chloroploca</taxon>
    </lineage>
</organism>
<dbReference type="Pfam" id="PF00072">
    <property type="entry name" value="Response_reg"/>
    <property type="match status" value="1"/>
</dbReference>
<keyword evidence="6" id="KW-1185">Reference proteome</keyword>
<evidence type="ECO:0000256" key="3">
    <source>
        <dbReference type="PROSITE-ProRule" id="PRU00169"/>
    </source>
</evidence>
<dbReference type="Proteomes" id="UP000220922">
    <property type="component" value="Unassembled WGS sequence"/>
</dbReference>
<dbReference type="SMART" id="SM00448">
    <property type="entry name" value="REC"/>
    <property type="match status" value="1"/>
</dbReference>
<accession>A0A2H3L095</accession>
<dbReference type="PROSITE" id="PS50110">
    <property type="entry name" value="RESPONSE_REGULATORY"/>
    <property type="match status" value="1"/>
</dbReference>
<gene>
    <name evidence="5" type="ORF">A9Q02_06265</name>
</gene>
<dbReference type="InterPro" id="IPR050595">
    <property type="entry name" value="Bact_response_regulator"/>
</dbReference>
<dbReference type="CDD" id="cd17546">
    <property type="entry name" value="REC_hyHK_CKI1_RcsC-like"/>
    <property type="match status" value="1"/>
</dbReference>
<dbReference type="InterPro" id="IPR011006">
    <property type="entry name" value="CheY-like_superfamily"/>
</dbReference>
<evidence type="ECO:0000256" key="2">
    <source>
        <dbReference type="ARBA" id="ARBA00023012"/>
    </source>
</evidence>
<keyword evidence="2" id="KW-0902">Two-component regulatory system</keyword>
<dbReference type="Gene3D" id="3.40.50.2300">
    <property type="match status" value="1"/>
</dbReference>